<reference evidence="3" key="1">
    <citation type="submission" date="2016-11" db="EMBL/GenBank/DDBJ databases">
        <authorList>
            <person name="Varghese N."/>
            <person name="Submissions S."/>
        </authorList>
    </citation>
    <scope>NUCLEOTIDE SEQUENCE [LARGE SCALE GENOMIC DNA]</scope>
    <source>
        <strain evidence="3">DSM 29440</strain>
    </source>
</reference>
<dbReference type="InterPro" id="IPR037221">
    <property type="entry name" value="H-type_lectin_dom_sf"/>
</dbReference>
<dbReference type="GO" id="GO:0098636">
    <property type="term" value="C:protein complex involved in cell adhesion"/>
    <property type="evidence" value="ECO:0007669"/>
    <property type="project" value="TreeGrafter"/>
</dbReference>
<dbReference type="Gene3D" id="2.60.40.2080">
    <property type="match status" value="1"/>
</dbReference>
<keyword evidence="2" id="KW-0430">Lectin</keyword>
<name>A0A1N6GQV7_9RHOB</name>
<evidence type="ECO:0000313" key="3">
    <source>
        <dbReference type="Proteomes" id="UP000184932"/>
    </source>
</evidence>
<dbReference type="GO" id="GO:0045335">
    <property type="term" value="C:phagocytic vesicle"/>
    <property type="evidence" value="ECO:0007669"/>
    <property type="project" value="TreeGrafter"/>
</dbReference>
<feature type="domain" description="H-type lectin" evidence="1">
    <location>
        <begin position="39"/>
        <end position="104"/>
    </location>
</feature>
<dbReference type="GO" id="GO:0009986">
    <property type="term" value="C:cell surface"/>
    <property type="evidence" value="ECO:0007669"/>
    <property type="project" value="TreeGrafter"/>
</dbReference>
<dbReference type="GO" id="GO:0070492">
    <property type="term" value="F:oligosaccharide binding"/>
    <property type="evidence" value="ECO:0007669"/>
    <property type="project" value="TreeGrafter"/>
</dbReference>
<dbReference type="GO" id="GO:0046871">
    <property type="term" value="F:N-acetylgalactosamine binding"/>
    <property type="evidence" value="ECO:0007669"/>
    <property type="project" value="TreeGrafter"/>
</dbReference>
<dbReference type="PANTHER" id="PTHR46938">
    <property type="entry name" value="DISCOIDIN-1 SUBUNIT A-RELATED-RELATED"/>
    <property type="match status" value="1"/>
</dbReference>
<dbReference type="STRING" id="1217970.SAMN05444002_2693"/>
<dbReference type="GO" id="GO:0098609">
    <property type="term" value="P:cell-cell adhesion"/>
    <property type="evidence" value="ECO:0007669"/>
    <property type="project" value="TreeGrafter"/>
</dbReference>
<dbReference type="Pfam" id="PF09458">
    <property type="entry name" value="H_lectin"/>
    <property type="match status" value="1"/>
</dbReference>
<accession>A0A1N6GQV7</accession>
<dbReference type="Proteomes" id="UP000184932">
    <property type="component" value="Unassembled WGS sequence"/>
</dbReference>
<gene>
    <name evidence="2" type="ORF">SAMN05444002_2693</name>
</gene>
<dbReference type="GO" id="GO:0030247">
    <property type="term" value="F:polysaccharide binding"/>
    <property type="evidence" value="ECO:0007669"/>
    <property type="project" value="TreeGrafter"/>
</dbReference>
<evidence type="ECO:0000313" key="2">
    <source>
        <dbReference type="EMBL" id="SIO09805.1"/>
    </source>
</evidence>
<keyword evidence="3" id="KW-1185">Reference proteome</keyword>
<protein>
    <submittedName>
        <fullName evidence="2">H-type lectin domain-containing protein</fullName>
    </submittedName>
</protein>
<dbReference type="OrthoDB" id="7658568at2"/>
<sequence length="116" mass="13358">MKRLRNHLVGVDEGSVVLFSDFEDGGEMWTGTGPRQSRRAISFSEGFRTAPTVVVNLSMWDMDQKTNQRADISAEEITEEGFEIVFRTWGDTRVARVRASWMAIGELRHEDDWDLY</sequence>
<dbReference type="InterPro" id="IPR019019">
    <property type="entry name" value="H-type_lectin_domain"/>
</dbReference>
<proteinExistence type="predicted"/>
<evidence type="ECO:0000259" key="1">
    <source>
        <dbReference type="Pfam" id="PF09458"/>
    </source>
</evidence>
<dbReference type="AlphaFoldDB" id="A0A1N6GQV7"/>
<dbReference type="RefSeq" id="WP_074256683.1">
    <property type="nucleotide sequence ID" value="NZ_FSRL01000001.1"/>
</dbReference>
<organism evidence="2 3">
    <name type="scientific">Vannielia litorea</name>
    <dbReference type="NCBI Taxonomy" id="1217970"/>
    <lineage>
        <taxon>Bacteria</taxon>
        <taxon>Pseudomonadati</taxon>
        <taxon>Pseudomonadota</taxon>
        <taxon>Alphaproteobacteria</taxon>
        <taxon>Rhodobacterales</taxon>
        <taxon>Paracoccaceae</taxon>
        <taxon>Vannielia</taxon>
    </lineage>
</organism>
<dbReference type="SUPFAM" id="SSF141086">
    <property type="entry name" value="Agglutinin HPA-like"/>
    <property type="match status" value="1"/>
</dbReference>
<dbReference type="InterPro" id="IPR052487">
    <property type="entry name" value="Galactose-binding_lectin"/>
</dbReference>
<dbReference type="EMBL" id="FSRL01000001">
    <property type="protein sequence ID" value="SIO09805.1"/>
    <property type="molecule type" value="Genomic_DNA"/>
</dbReference>